<reference evidence="1" key="1">
    <citation type="journal article" date="2022" name="Front. Genet.">
        <title>Chromosome-Scale Assembly of the Dendrobium nobile Genome Provides Insights Into the Molecular Mechanism of the Biosynthesis of the Medicinal Active Ingredient of Dendrobium.</title>
        <authorList>
            <person name="Xu Q."/>
            <person name="Niu S.-C."/>
            <person name="Li K.-L."/>
            <person name="Zheng P.-J."/>
            <person name="Zhang X.-J."/>
            <person name="Jia Y."/>
            <person name="Liu Y."/>
            <person name="Niu Y.-X."/>
            <person name="Yu L.-H."/>
            <person name="Chen D.-F."/>
            <person name="Zhang G.-Q."/>
        </authorList>
    </citation>
    <scope>NUCLEOTIDE SEQUENCE</scope>
    <source>
        <tissue evidence="1">Leaf</tissue>
    </source>
</reference>
<dbReference type="EMBL" id="JAGYWB010000012">
    <property type="protein sequence ID" value="KAI0501680.1"/>
    <property type="molecule type" value="Genomic_DNA"/>
</dbReference>
<sequence>MEPRLRTLPQKHPSFCDFTNRTLILGLQAILLLKSPYMVEIVVIARAKGVLFVQPPRLTLAPLMIIFTGQASPSRTGVAGLHR</sequence>
<name>A0A8T3B006_DENNO</name>
<organism evidence="1 2">
    <name type="scientific">Dendrobium nobile</name>
    <name type="common">Orchid</name>
    <dbReference type="NCBI Taxonomy" id="94219"/>
    <lineage>
        <taxon>Eukaryota</taxon>
        <taxon>Viridiplantae</taxon>
        <taxon>Streptophyta</taxon>
        <taxon>Embryophyta</taxon>
        <taxon>Tracheophyta</taxon>
        <taxon>Spermatophyta</taxon>
        <taxon>Magnoliopsida</taxon>
        <taxon>Liliopsida</taxon>
        <taxon>Asparagales</taxon>
        <taxon>Orchidaceae</taxon>
        <taxon>Epidendroideae</taxon>
        <taxon>Malaxideae</taxon>
        <taxon>Dendrobiinae</taxon>
        <taxon>Dendrobium</taxon>
    </lineage>
</organism>
<dbReference type="Proteomes" id="UP000829196">
    <property type="component" value="Unassembled WGS sequence"/>
</dbReference>
<gene>
    <name evidence="1" type="ORF">KFK09_016625</name>
</gene>
<keyword evidence="2" id="KW-1185">Reference proteome</keyword>
<proteinExistence type="predicted"/>
<comment type="caution">
    <text evidence="1">The sequence shown here is derived from an EMBL/GenBank/DDBJ whole genome shotgun (WGS) entry which is preliminary data.</text>
</comment>
<accession>A0A8T3B006</accession>
<evidence type="ECO:0000313" key="1">
    <source>
        <dbReference type="EMBL" id="KAI0501680.1"/>
    </source>
</evidence>
<protein>
    <submittedName>
        <fullName evidence="1">Uncharacterized protein</fullName>
    </submittedName>
</protein>
<dbReference type="AlphaFoldDB" id="A0A8T3B006"/>
<evidence type="ECO:0000313" key="2">
    <source>
        <dbReference type="Proteomes" id="UP000829196"/>
    </source>
</evidence>